<evidence type="ECO:0000313" key="1">
    <source>
        <dbReference type="EMBL" id="CAF4318699.1"/>
    </source>
</evidence>
<protein>
    <recommendedName>
        <fullName evidence="3">Tetratricopeptide repeat protein</fullName>
    </recommendedName>
</protein>
<reference evidence="1" key="1">
    <citation type="submission" date="2021-02" db="EMBL/GenBank/DDBJ databases">
        <authorList>
            <person name="Nowell W R."/>
        </authorList>
    </citation>
    <scope>NUCLEOTIDE SEQUENCE</scope>
</reference>
<evidence type="ECO:0000313" key="2">
    <source>
        <dbReference type="Proteomes" id="UP000663868"/>
    </source>
</evidence>
<organism evidence="1 2">
    <name type="scientific">Adineta steineri</name>
    <dbReference type="NCBI Taxonomy" id="433720"/>
    <lineage>
        <taxon>Eukaryota</taxon>
        <taxon>Metazoa</taxon>
        <taxon>Spiralia</taxon>
        <taxon>Gnathifera</taxon>
        <taxon>Rotifera</taxon>
        <taxon>Eurotatoria</taxon>
        <taxon>Bdelloidea</taxon>
        <taxon>Adinetida</taxon>
        <taxon>Adinetidae</taxon>
        <taxon>Adineta</taxon>
    </lineage>
</organism>
<dbReference type="AlphaFoldDB" id="A0A820IYC5"/>
<evidence type="ECO:0008006" key="3">
    <source>
        <dbReference type="Google" id="ProtNLM"/>
    </source>
</evidence>
<dbReference type="EMBL" id="CAJOBB010015593">
    <property type="protein sequence ID" value="CAF4318699.1"/>
    <property type="molecule type" value="Genomic_DNA"/>
</dbReference>
<feature type="non-terminal residue" evidence="1">
    <location>
        <position position="1"/>
    </location>
</feature>
<gene>
    <name evidence="1" type="ORF">KXQ929_LOCUS46500</name>
</gene>
<name>A0A820IYC5_9BILA</name>
<sequence length="38" mass="4460">KALSFFERALDIRKRSLPPNHPDLESVRKSIEIVKKKL</sequence>
<accession>A0A820IYC5</accession>
<proteinExistence type="predicted"/>
<comment type="caution">
    <text evidence="1">The sequence shown here is derived from an EMBL/GenBank/DDBJ whole genome shotgun (WGS) entry which is preliminary data.</text>
</comment>
<dbReference type="Proteomes" id="UP000663868">
    <property type="component" value="Unassembled WGS sequence"/>
</dbReference>